<accession>A0A5B7JTV0</accession>
<dbReference type="EMBL" id="VSRR010127048">
    <property type="protein sequence ID" value="MPD01412.1"/>
    <property type="molecule type" value="Genomic_DNA"/>
</dbReference>
<name>A0A5B7JTV0_PORTR</name>
<evidence type="ECO:0000313" key="2">
    <source>
        <dbReference type="EMBL" id="MPD01412.1"/>
    </source>
</evidence>
<organism evidence="2 3">
    <name type="scientific">Portunus trituberculatus</name>
    <name type="common">Swimming crab</name>
    <name type="synonym">Neptunus trituberculatus</name>
    <dbReference type="NCBI Taxonomy" id="210409"/>
    <lineage>
        <taxon>Eukaryota</taxon>
        <taxon>Metazoa</taxon>
        <taxon>Ecdysozoa</taxon>
        <taxon>Arthropoda</taxon>
        <taxon>Crustacea</taxon>
        <taxon>Multicrustacea</taxon>
        <taxon>Malacostraca</taxon>
        <taxon>Eumalacostraca</taxon>
        <taxon>Eucarida</taxon>
        <taxon>Decapoda</taxon>
        <taxon>Pleocyemata</taxon>
        <taxon>Brachyura</taxon>
        <taxon>Eubrachyura</taxon>
        <taxon>Portunoidea</taxon>
        <taxon>Portunidae</taxon>
        <taxon>Portuninae</taxon>
        <taxon>Portunus</taxon>
    </lineage>
</organism>
<dbReference type="Proteomes" id="UP000324222">
    <property type="component" value="Unassembled WGS sequence"/>
</dbReference>
<feature type="compositionally biased region" description="Polar residues" evidence="1">
    <location>
        <begin position="1"/>
        <end position="11"/>
    </location>
</feature>
<feature type="region of interest" description="Disordered" evidence="1">
    <location>
        <begin position="1"/>
        <end position="29"/>
    </location>
</feature>
<dbReference type="AlphaFoldDB" id="A0A5B7JTV0"/>
<evidence type="ECO:0000256" key="1">
    <source>
        <dbReference type="SAM" id="MobiDB-lite"/>
    </source>
</evidence>
<proteinExistence type="predicted"/>
<keyword evidence="3" id="KW-1185">Reference proteome</keyword>
<keyword evidence="2" id="KW-0687">Ribonucleoprotein</keyword>
<dbReference type="GO" id="GO:0005840">
    <property type="term" value="C:ribosome"/>
    <property type="evidence" value="ECO:0007669"/>
    <property type="project" value="UniProtKB-KW"/>
</dbReference>
<protein>
    <submittedName>
        <fullName evidence="2">60S ribosomal protein L3</fullName>
    </submittedName>
</protein>
<sequence length="29" mass="3291">MGHGRFQTSAEKSAFMGPLKKDKKKLLQQ</sequence>
<keyword evidence="2" id="KW-0689">Ribosomal protein</keyword>
<evidence type="ECO:0000313" key="3">
    <source>
        <dbReference type="Proteomes" id="UP000324222"/>
    </source>
</evidence>
<dbReference type="Gene3D" id="2.40.30.10">
    <property type="entry name" value="Translation factors"/>
    <property type="match status" value="1"/>
</dbReference>
<comment type="caution">
    <text evidence="2">The sequence shown here is derived from an EMBL/GenBank/DDBJ whole genome shotgun (WGS) entry which is preliminary data.</text>
</comment>
<gene>
    <name evidence="2" type="primary">RpL3_1</name>
    <name evidence="2" type="ORF">E2C01_096939</name>
</gene>
<reference evidence="2 3" key="1">
    <citation type="submission" date="2019-05" db="EMBL/GenBank/DDBJ databases">
        <title>Another draft genome of Portunus trituberculatus and its Hox gene families provides insights of decapod evolution.</title>
        <authorList>
            <person name="Jeong J.-H."/>
            <person name="Song I."/>
            <person name="Kim S."/>
            <person name="Choi T."/>
            <person name="Kim D."/>
            <person name="Ryu S."/>
            <person name="Kim W."/>
        </authorList>
    </citation>
    <scope>NUCLEOTIDE SEQUENCE [LARGE SCALE GENOMIC DNA]</scope>
    <source>
        <tissue evidence="2">Muscle</tissue>
    </source>
</reference>